<organism evidence="1 2">
    <name type="scientific">Jaapia argillacea MUCL 33604</name>
    <dbReference type="NCBI Taxonomy" id="933084"/>
    <lineage>
        <taxon>Eukaryota</taxon>
        <taxon>Fungi</taxon>
        <taxon>Dikarya</taxon>
        <taxon>Basidiomycota</taxon>
        <taxon>Agaricomycotina</taxon>
        <taxon>Agaricomycetes</taxon>
        <taxon>Agaricomycetidae</taxon>
        <taxon>Jaapiales</taxon>
        <taxon>Jaapiaceae</taxon>
        <taxon>Jaapia</taxon>
    </lineage>
</organism>
<dbReference type="AlphaFoldDB" id="A0A067PYT7"/>
<dbReference type="Proteomes" id="UP000027265">
    <property type="component" value="Unassembled WGS sequence"/>
</dbReference>
<dbReference type="SUPFAM" id="SSF52047">
    <property type="entry name" value="RNI-like"/>
    <property type="match status" value="1"/>
</dbReference>
<evidence type="ECO:0000313" key="2">
    <source>
        <dbReference type="Proteomes" id="UP000027265"/>
    </source>
</evidence>
<dbReference type="EMBL" id="KL197715">
    <property type="protein sequence ID" value="KDQ59884.1"/>
    <property type="molecule type" value="Genomic_DNA"/>
</dbReference>
<dbReference type="InParanoid" id="A0A067PYT7"/>
<accession>A0A067PYT7</accession>
<reference evidence="2" key="1">
    <citation type="journal article" date="2014" name="Proc. Natl. Acad. Sci. U.S.A.">
        <title>Extensive sampling of basidiomycete genomes demonstrates inadequacy of the white-rot/brown-rot paradigm for wood decay fungi.</title>
        <authorList>
            <person name="Riley R."/>
            <person name="Salamov A.A."/>
            <person name="Brown D.W."/>
            <person name="Nagy L.G."/>
            <person name="Floudas D."/>
            <person name="Held B.W."/>
            <person name="Levasseur A."/>
            <person name="Lombard V."/>
            <person name="Morin E."/>
            <person name="Otillar R."/>
            <person name="Lindquist E.A."/>
            <person name="Sun H."/>
            <person name="LaButti K.M."/>
            <person name="Schmutz J."/>
            <person name="Jabbour D."/>
            <person name="Luo H."/>
            <person name="Baker S.E."/>
            <person name="Pisabarro A.G."/>
            <person name="Walton J.D."/>
            <person name="Blanchette R.A."/>
            <person name="Henrissat B."/>
            <person name="Martin F."/>
            <person name="Cullen D."/>
            <person name="Hibbett D.S."/>
            <person name="Grigoriev I.V."/>
        </authorList>
    </citation>
    <scope>NUCLEOTIDE SEQUENCE [LARGE SCALE GENOMIC DNA]</scope>
    <source>
        <strain evidence="2">MUCL 33604</strain>
    </source>
</reference>
<dbReference type="HOGENOM" id="CLU_918501_0_0_1"/>
<name>A0A067PYT7_9AGAM</name>
<dbReference type="Gene3D" id="3.80.10.10">
    <property type="entry name" value="Ribonuclease Inhibitor"/>
    <property type="match status" value="1"/>
</dbReference>
<dbReference type="InterPro" id="IPR032675">
    <property type="entry name" value="LRR_dom_sf"/>
</dbReference>
<gene>
    <name evidence="1" type="ORF">JAAARDRAFT_56812</name>
</gene>
<proteinExistence type="predicted"/>
<keyword evidence="2" id="KW-1185">Reference proteome</keyword>
<evidence type="ECO:0000313" key="1">
    <source>
        <dbReference type="EMBL" id="KDQ59884.1"/>
    </source>
</evidence>
<sequence>MKACPNLHLISIAYAFNAPRTSPAPHRLFSHLPNLSGLKRLCLSGPSTLHILNSSLIPYGSLPQLEDLYIDRIVIEWKAPYLSPPSLRTFHLSNSQSIHRTWMFPSNSPNLQNVILEDTSSFFRGGSHIEDLYQFTHTLTSLSALRACIVVTRIIFDPSKFEKLQHLTLDLRALTRDRLDSTLVPTLLFDQIPPALVTLTIMVPFYEELDIATSEYSEDLQKSICQTLTQALRSGSIPYLKIIYIEGSTAIWGSTEEEFTILLESKGIKATFVLQMMWRRGTTFLSCFPSEPHICDLGISVET</sequence>
<protein>
    <submittedName>
        <fullName evidence="1">Uncharacterized protein</fullName>
    </submittedName>
</protein>